<feature type="transmembrane region" description="Helical" evidence="2">
    <location>
        <begin position="132"/>
        <end position="157"/>
    </location>
</feature>
<dbReference type="Proteomes" id="UP000270697">
    <property type="component" value="Unassembled WGS sequence"/>
</dbReference>
<dbReference type="RefSeq" id="WP_093145701.1">
    <property type="nucleotide sequence ID" value="NZ_FOUP01000001.1"/>
</dbReference>
<sequence>MTSPQNPWPQGPNQQFAPQQQPLPGQPPQQFGHPQQPGQPQQFGYPQQHVAVPGKPPGSVALASWLGAVWAPISALIGIVGFVITTMTILDYGLAVLPILINGVLMLGAVVCAVLWVVFGGGLRRGRNSARITLVVLAGLWLAHTLYAAVTFVLSLGGDFGIITSNPILFLYIADLLVSLVVPVVFLVLVFGKQANAYFKAMSVR</sequence>
<keyword evidence="2" id="KW-0812">Transmembrane</keyword>
<feature type="transmembrane region" description="Helical" evidence="2">
    <location>
        <begin position="65"/>
        <end position="90"/>
    </location>
</feature>
<organism evidence="4 5">
    <name type="scientific">Saccharopolyspora antimicrobica</name>
    <dbReference type="NCBI Taxonomy" id="455193"/>
    <lineage>
        <taxon>Bacteria</taxon>
        <taxon>Bacillati</taxon>
        <taxon>Actinomycetota</taxon>
        <taxon>Actinomycetes</taxon>
        <taxon>Pseudonocardiales</taxon>
        <taxon>Pseudonocardiaceae</taxon>
        <taxon>Saccharopolyspora</taxon>
    </lineage>
</organism>
<evidence type="ECO:0000313" key="4">
    <source>
        <dbReference type="EMBL" id="SFM39636.1"/>
    </source>
</evidence>
<evidence type="ECO:0000313" key="6">
    <source>
        <dbReference type="Proteomes" id="UP000270697"/>
    </source>
</evidence>
<dbReference type="Proteomes" id="UP000199398">
    <property type="component" value="Unassembled WGS sequence"/>
</dbReference>
<feature type="compositionally biased region" description="Pro residues" evidence="1">
    <location>
        <begin position="1"/>
        <end position="10"/>
    </location>
</feature>
<reference evidence="3 6" key="2">
    <citation type="submission" date="2018-10" db="EMBL/GenBank/DDBJ databases">
        <title>Sequencing the genomes of 1000 actinobacteria strains.</title>
        <authorList>
            <person name="Klenk H.-P."/>
        </authorList>
    </citation>
    <scope>NUCLEOTIDE SEQUENCE [LARGE SCALE GENOMIC DNA]</scope>
    <source>
        <strain evidence="3 6">DSM 45119</strain>
    </source>
</reference>
<evidence type="ECO:0000313" key="5">
    <source>
        <dbReference type="Proteomes" id="UP000199398"/>
    </source>
</evidence>
<feature type="compositionally biased region" description="Low complexity" evidence="1">
    <location>
        <begin position="11"/>
        <end position="48"/>
    </location>
</feature>
<dbReference type="EMBL" id="RBXX01000002">
    <property type="protein sequence ID" value="RKT84940.1"/>
    <property type="molecule type" value="Genomic_DNA"/>
</dbReference>
<protein>
    <submittedName>
        <fullName evidence="4">Uncharacterized protein</fullName>
    </submittedName>
</protein>
<keyword evidence="2" id="KW-1133">Transmembrane helix</keyword>
<accession>A0A1I4QIP0</accession>
<gene>
    <name evidence="3" type="ORF">ATL45_3271</name>
    <name evidence="4" type="ORF">SAMN05421805_101132</name>
</gene>
<dbReference type="STRING" id="455193.SAMN05421805_101132"/>
<feature type="transmembrane region" description="Helical" evidence="2">
    <location>
        <begin position="169"/>
        <end position="192"/>
    </location>
</feature>
<evidence type="ECO:0000256" key="2">
    <source>
        <dbReference type="SAM" id="Phobius"/>
    </source>
</evidence>
<proteinExistence type="predicted"/>
<keyword evidence="2" id="KW-0472">Membrane</keyword>
<evidence type="ECO:0000313" key="3">
    <source>
        <dbReference type="EMBL" id="RKT84940.1"/>
    </source>
</evidence>
<keyword evidence="6" id="KW-1185">Reference proteome</keyword>
<name>A0A1I4QIP0_9PSEU</name>
<reference evidence="4 5" key="1">
    <citation type="submission" date="2016-10" db="EMBL/GenBank/DDBJ databases">
        <authorList>
            <person name="de Groot N.N."/>
        </authorList>
    </citation>
    <scope>NUCLEOTIDE SEQUENCE [LARGE SCALE GENOMIC DNA]</scope>
    <source>
        <strain evidence="4 5">CPCC 201259</strain>
    </source>
</reference>
<feature type="transmembrane region" description="Helical" evidence="2">
    <location>
        <begin position="96"/>
        <end position="120"/>
    </location>
</feature>
<feature type="region of interest" description="Disordered" evidence="1">
    <location>
        <begin position="1"/>
        <end position="48"/>
    </location>
</feature>
<dbReference type="AlphaFoldDB" id="A0A1I4QIP0"/>
<dbReference type="EMBL" id="FOUP01000001">
    <property type="protein sequence ID" value="SFM39636.1"/>
    <property type="molecule type" value="Genomic_DNA"/>
</dbReference>
<evidence type="ECO:0000256" key="1">
    <source>
        <dbReference type="SAM" id="MobiDB-lite"/>
    </source>
</evidence>